<reference evidence="7 8" key="1">
    <citation type="submission" date="2017-01" db="EMBL/GenBank/DDBJ databases">
        <title>Genomic analysis of Xuhuaishuia manganoxidans DY6-4.</title>
        <authorList>
            <person name="Wang X."/>
        </authorList>
    </citation>
    <scope>NUCLEOTIDE SEQUENCE [LARGE SCALE GENOMIC DNA]</scope>
    <source>
        <strain evidence="7 8">DY6-4</strain>
    </source>
</reference>
<evidence type="ECO:0000313" key="8">
    <source>
        <dbReference type="Proteomes" id="UP000187266"/>
    </source>
</evidence>
<protein>
    <submittedName>
        <fullName evidence="7">Uncharacterized protein</fullName>
    </submittedName>
</protein>
<keyword evidence="6" id="KW-0472">Membrane</keyword>
<gene>
    <name evidence="7" type="ORF">BV394_09550</name>
</gene>
<evidence type="ECO:0000256" key="1">
    <source>
        <dbReference type="ARBA" id="ARBA00004651"/>
    </source>
</evidence>
<dbReference type="OrthoDB" id="9815411at2"/>
<dbReference type="GO" id="GO:0005886">
    <property type="term" value="C:plasma membrane"/>
    <property type="evidence" value="ECO:0007669"/>
    <property type="project" value="UniProtKB-SubCell"/>
</dbReference>
<organism evidence="7 8">
    <name type="scientific">Brevirhabdus pacifica</name>
    <dbReference type="NCBI Taxonomy" id="1267768"/>
    <lineage>
        <taxon>Bacteria</taxon>
        <taxon>Pseudomonadati</taxon>
        <taxon>Pseudomonadota</taxon>
        <taxon>Alphaproteobacteria</taxon>
        <taxon>Rhodobacterales</taxon>
        <taxon>Paracoccaceae</taxon>
        <taxon>Brevirhabdus</taxon>
    </lineage>
</organism>
<evidence type="ECO:0000313" key="7">
    <source>
        <dbReference type="EMBL" id="APX89929.1"/>
    </source>
</evidence>
<evidence type="ECO:0000256" key="4">
    <source>
        <dbReference type="ARBA" id="ARBA00022692"/>
    </source>
</evidence>
<dbReference type="Proteomes" id="UP000187266">
    <property type="component" value="Chromosome"/>
</dbReference>
<comment type="similarity">
    <text evidence="2">Belongs to the UPF0410 family.</text>
</comment>
<accession>A0A1U7DJ47</accession>
<dbReference type="PANTHER" id="PTHR33884:SF3">
    <property type="entry name" value="UPF0410 PROTEIN YMGE"/>
    <property type="match status" value="1"/>
</dbReference>
<evidence type="ECO:0000256" key="3">
    <source>
        <dbReference type="ARBA" id="ARBA00022475"/>
    </source>
</evidence>
<keyword evidence="8" id="KW-1185">Reference proteome</keyword>
<comment type="subcellular location">
    <subcellularLocation>
        <location evidence="1">Cell membrane</location>
        <topology evidence="1">Multi-pass membrane protein</topology>
    </subcellularLocation>
</comment>
<sequence>MEGLGWIAAIIVGGIAGWIAEKIMRSDHSLLTNIILGILGAVILNAILAMFDVAWGGWIGQLVIGVIGASLLIWASRLVRGRA</sequence>
<dbReference type="Pfam" id="PF04226">
    <property type="entry name" value="Transgly_assoc"/>
    <property type="match status" value="1"/>
</dbReference>
<evidence type="ECO:0000256" key="6">
    <source>
        <dbReference type="ARBA" id="ARBA00023136"/>
    </source>
</evidence>
<proteinExistence type="inferred from homology"/>
<dbReference type="PANTHER" id="PTHR33884">
    <property type="entry name" value="UPF0410 PROTEIN YMGE"/>
    <property type="match status" value="1"/>
</dbReference>
<evidence type="ECO:0000256" key="5">
    <source>
        <dbReference type="ARBA" id="ARBA00022989"/>
    </source>
</evidence>
<dbReference type="AlphaFoldDB" id="A0A1U7DJ47"/>
<keyword evidence="5" id="KW-1133">Transmembrane helix</keyword>
<dbReference type="InterPro" id="IPR007341">
    <property type="entry name" value="Transgly_assoc"/>
</dbReference>
<dbReference type="EMBL" id="CP019124">
    <property type="protein sequence ID" value="APX89929.1"/>
    <property type="molecule type" value="Genomic_DNA"/>
</dbReference>
<keyword evidence="4" id="KW-0812">Transmembrane</keyword>
<dbReference type="RefSeq" id="WP_076979950.1">
    <property type="nucleotide sequence ID" value="NZ_CP019124.1"/>
</dbReference>
<name>A0A1U7DJ47_9RHOB</name>
<dbReference type="STRING" id="1267768.BV394_09550"/>
<keyword evidence="3" id="KW-1003">Cell membrane</keyword>
<accession>A0A2M9DAT3</accession>
<evidence type="ECO:0000256" key="2">
    <source>
        <dbReference type="ARBA" id="ARBA00011006"/>
    </source>
</evidence>